<sequence>MRISLPKLAPSPSAPSTAFSRTTVTAATNATTRADVLEPSSAASVTDMFGVSSPSTSSAPLNVMSAKSAPEVPTLASLGRSGTAHHVRAGSPAISMASSPFAFGGLGRSSLPSPVTPQSPLNESVPKPSVNEPNAEEQTAMRPSTSSAVEEARETTPFMSTSKPSATPTRPVIRAPSLRSPPVTKSASSSPSYTQLQFQFTERYTAPEIISLASPLTGSIVTPRQHHVAVPHGRMAPVVVGGSSYTASFQDPSSRGSSLSSSHMMRRSMDGSRPSTSQGCYGSHGHGSSFGSTPPGSESQMHFPYYPQSSLPSTPTLRAHAQHPLALDSNQYHSHSHHLHRPQQQQQHQRQYSESAAPTSYLSSSRASPSYRHESFGSVMVVSPGSFEAGVHGCDGGDGAANRNGQRDVKHLSFPLSVNDYTRHSAAMISRIPEQKEEQNRAESFMEGGDDGTGAAAAAAAVNAGVSAATNQGQESNPPSTLVLKDPVHVKMDSGKFVGQHGSHNNSTSTTSSSISVRSVTDHVMHGTAQDFDRSFLLEELNVDSGSVAEDRSRRGSALSLRNAKSLGSFHPLPEKGLAMTSWFGWGQHRASRQKRMMMGDFLSELAKVEDGDVLIGNGRDGVVSRQ</sequence>
<dbReference type="OrthoDB" id="411646at2759"/>
<feature type="region of interest" description="Disordered" evidence="1">
    <location>
        <begin position="109"/>
        <end position="191"/>
    </location>
</feature>
<feature type="compositionally biased region" description="Low complexity" evidence="1">
    <location>
        <begin position="342"/>
        <end position="369"/>
    </location>
</feature>
<feature type="compositionally biased region" description="Polar residues" evidence="1">
    <location>
        <begin position="110"/>
        <end position="122"/>
    </location>
</feature>
<feature type="compositionally biased region" description="Low complexity" evidence="1">
    <location>
        <begin position="271"/>
        <end position="299"/>
    </location>
</feature>
<name>A0A9P6LUT0_MORAP</name>
<organism evidence="2 3">
    <name type="scientific">Mortierella alpina</name>
    <name type="common">Oleaginous fungus</name>
    <name type="synonym">Mortierella renispora</name>
    <dbReference type="NCBI Taxonomy" id="64518"/>
    <lineage>
        <taxon>Eukaryota</taxon>
        <taxon>Fungi</taxon>
        <taxon>Fungi incertae sedis</taxon>
        <taxon>Mucoromycota</taxon>
        <taxon>Mortierellomycotina</taxon>
        <taxon>Mortierellomycetes</taxon>
        <taxon>Mortierellales</taxon>
        <taxon>Mortierellaceae</taxon>
        <taxon>Mortierella</taxon>
    </lineage>
</organism>
<keyword evidence="3" id="KW-1185">Reference proteome</keyword>
<gene>
    <name evidence="2" type="ORF">BGZ70_004853</name>
</gene>
<feature type="compositionally biased region" description="Low complexity" evidence="1">
    <location>
        <begin position="507"/>
        <end position="516"/>
    </location>
</feature>
<evidence type="ECO:0000313" key="2">
    <source>
        <dbReference type="EMBL" id="KAF9944266.1"/>
    </source>
</evidence>
<evidence type="ECO:0000313" key="3">
    <source>
        <dbReference type="Proteomes" id="UP000738359"/>
    </source>
</evidence>
<reference evidence="2" key="1">
    <citation type="journal article" date="2020" name="Fungal Divers.">
        <title>Resolving the Mortierellaceae phylogeny through synthesis of multi-gene phylogenetics and phylogenomics.</title>
        <authorList>
            <person name="Vandepol N."/>
            <person name="Liber J."/>
            <person name="Desiro A."/>
            <person name="Na H."/>
            <person name="Kennedy M."/>
            <person name="Barry K."/>
            <person name="Grigoriev I.V."/>
            <person name="Miller A.N."/>
            <person name="O'Donnell K."/>
            <person name="Stajich J.E."/>
            <person name="Bonito G."/>
        </authorList>
    </citation>
    <scope>NUCLEOTIDE SEQUENCE</scope>
    <source>
        <strain evidence="2">CK1249</strain>
    </source>
</reference>
<feature type="region of interest" description="Disordered" evidence="1">
    <location>
        <begin position="38"/>
        <end position="69"/>
    </location>
</feature>
<feature type="region of interest" description="Disordered" evidence="1">
    <location>
        <begin position="331"/>
        <end position="369"/>
    </location>
</feature>
<comment type="caution">
    <text evidence="2">The sequence shown here is derived from an EMBL/GenBank/DDBJ whole genome shotgun (WGS) entry which is preliminary data.</text>
</comment>
<feature type="region of interest" description="Disordered" evidence="1">
    <location>
        <begin position="1"/>
        <end position="20"/>
    </location>
</feature>
<feature type="compositionally biased region" description="Low complexity" evidence="1">
    <location>
        <begin position="253"/>
        <end position="263"/>
    </location>
</feature>
<feature type="region of interest" description="Disordered" evidence="1">
    <location>
        <begin position="494"/>
        <end position="516"/>
    </location>
</feature>
<protein>
    <submittedName>
        <fullName evidence="2">Uncharacterized protein</fullName>
    </submittedName>
</protein>
<accession>A0A9P6LUT0</accession>
<feature type="region of interest" description="Disordered" evidence="1">
    <location>
        <begin position="434"/>
        <end position="457"/>
    </location>
</feature>
<dbReference type="Proteomes" id="UP000738359">
    <property type="component" value="Unassembled WGS sequence"/>
</dbReference>
<feature type="compositionally biased region" description="Polar residues" evidence="1">
    <location>
        <begin position="307"/>
        <end position="316"/>
    </location>
</feature>
<dbReference type="AlphaFoldDB" id="A0A9P6LUT0"/>
<proteinExistence type="predicted"/>
<evidence type="ECO:0000256" key="1">
    <source>
        <dbReference type="SAM" id="MobiDB-lite"/>
    </source>
</evidence>
<feature type="region of interest" description="Disordered" evidence="1">
    <location>
        <begin position="245"/>
        <end position="317"/>
    </location>
</feature>
<dbReference type="EMBL" id="JAAAHY010002543">
    <property type="protein sequence ID" value="KAF9944266.1"/>
    <property type="molecule type" value="Genomic_DNA"/>
</dbReference>
<feature type="compositionally biased region" description="Polar residues" evidence="1">
    <location>
        <begin position="157"/>
        <end position="168"/>
    </location>
</feature>